<name>A0A967EVI8_9PROT</name>
<evidence type="ECO:0000256" key="3">
    <source>
        <dbReference type="ARBA" id="ARBA00012856"/>
    </source>
</evidence>
<dbReference type="EC" id="1.5.1.3" evidence="3 8"/>
<accession>A0A967EVI8</accession>
<dbReference type="GO" id="GO:0005829">
    <property type="term" value="C:cytosol"/>
    <property type="evidence" value="ECO:0007669"/>
    <property type="project" value="TreeGrafter"/>
</dbReference>
<keyword evidence="12" id="KW-1185">Reference proteome</keyword>
<dbReference type="GO" id="GO:0046452">
    <property type="term" value="P:dihydrofolate metabolic process"/>
    <property type="evidence" value="ECO:0007669"/>
    <property type="project" value="TreeGrafter"/>
</dbReference>
<dbReference type="CDD" id="cd00209">
    <property type="entry name" value="DHFR"/>
    <property type="match status" value="1"/>
</dbReference>
<comment type="pathway">
    <text evidence="1 8">Cofactor biosynthesis; tetrahydrofolate biosynthesis; 5,6,7,8-tetrahydrofolate from 7,8-dihydrofolate: step 1/1.</text>
</comment>
<feature type="domain" description="DHFR" evidence="10">
    <location>
        <begin position="7"/>
        <end position="175"/>
    </location>
</feature>
<evidence type="ECO:0000313" key="11">
    <source>
        <dbReference type="EMBL" id="NIA68567.1"/>
    </source>
</evidence>
<protein>
    <recommendedName>
        <fullName evidence="3 8">Dihydrofolate reductase</fullName>
        <ecNumber evidence="3 8">1.5.1.3</ecNumber>
    </recommendedName>
</protein>
<evidence type="ECO:0000256" key="9">
    <source>
        <dbReference type="RuleBase" id="RU004474"/>
    </source>
</evidence>
<dbReference type="PROSITE" id="PS51330">
    <property type="entry name" value="DHFR_2"/>
    <property type="match status" value="1"/>
</dbReference>
<keyword evidence="5 8" id="KW-0521">NADP</keyword>
<dbReference type="InterPro" id="IPR017925">
    <property type="entry name" value="DHFR_CS"/>
</dbReference>
<sequence>MPMSEIPLALILARGENGVIGREGGLPWHLSGDLKFFKAQTLGKPVVMGRKTFQSIGRPLPGRPNLVISRDPAFRPEGAEVFPDLAAALARARDLAAEMPAEGPRREIMIIGGGQIYAMTLPLAERLYLTEVHAAPDGDTFFPDLDPAEWRELERERQASPGEGQPAFSFVILERRGG</sequence>
<comment type="catalytic activity">
    <reaction evidence="8">
        <text>(6S)-5,6,7,8-tetrahydrofolate + NADP(+) = 7,8-dihydrofolate + NADPH + H(+)</text>
        <dbReference type="Rhea" id="RHEA:15009"/>
        <dbReference type="ChEBI" id="CHEBI:15378"/>
        <dbReference type="ChEBI" id="CHEBI:57451"/>
        <dbReference type="ChEBI" id="CHEBI:57453"/>
        <dbReference type="ChEBI" id="CHEBI:57783"/>
        <dbReference type="ChEBI" id="CHEBI:58349"/>
        <dbReference type="EC" id="1.5.1.3"/>
    </reaction>
</comment>
<proteinExistence type="inferred from homology"/>
<comment type="similarity">
    <text evidence="2 8 9">Belongs to the dihydrofolate reductase family.</text>
</comment>
<dbReference type="PANTHER" id="PTHR48069">
    <property type="entry name" value="DIHYDROFOLATE REDUCTASE"/>
    <property type="match status" value="1"/>
</dbReference>
<evidence type="ECO:0000256" key="4">
    <source>
        <dbReference type="ARBA" id="ARBA00022563"/>
    </source>
</evidence>
<dbReference type="Proteomes" id="UP000761264">
    <property type="component" value="Unassembled WGS sequence"/>
</dbReference>
<dbReference type="GO" id="GO:0046655">
    <property type="term" value="P:folic acid metabolic process"/>
    <property type="evidence" value="ECO:0007669"/>
    <property type="project" value="TreeGrafter"/>
</dbReference>
<evidence type="ECO:0000256" key="5">
    <source>
        <dbReference type="ARBA" id="ARBA00022857"/>
    </source>
</evidence>
<comment type="caution">
    <text evidence="11">The sequence shown here is derived from an EMBL/GenBank/DDBJ whole genome shotgun (WGS) entry which is preliminary data.</text>
</comment>
<dbReference type="PANTHER" id="PTHR48069:SF3">
    <property type="entry name" value="DIHYDROFOLATE REDUCTASE"/>
    <property type="match status" value="1"/>
</dbReference>
<comment type="function">
    <text evidence="7 8">Key enzyme in folate metabolism. Catalyzes an essential reaction for de novo glycine and purine synthesis, and for DNA precursor synthesis.</text>
</comment>
<dbReference type="GO" id="GO:0004146">
    <property type="term" value="F:dihydrofolate reductase activity"/>
    <property type="evidence" value="ECO:0007669"/>
    <property type="project" value="UniProtKB-EC"/>
</dbReference>
<evidence type="ECO:0000256" key="7">
    <source>
        <dbReference type="ARBA" id="ARBA00025067"/>
    </source>
</evidence>
<evidence type="ECO:0000256" key="8">
    <source>
        <dbReference type="PIRNR" id="PIRNR000194"/>
    </source>
</evidence>
<dbReference type="PROSITE" id="PS00075">
    <property type="entry name" value="DHFR_1"/>
    <property type="match status" value="1"/>
</dbReference>
<dbReference type="GO" id="GO:0006730">
    <property type="term" value="P:one-carbon metabolic process"/>
    <property type="evidence" value="ECO:0007669"/>
    <property type="project" value="UniProtKB-KW"/>
</dbReference>
<dbReference type="AlphaFoldDB" id="A0A967EVI8"/>
<dbReference type="Gene3D" id="3.40.430.10">
    <property type="entry name" value="Dihydrofolate Reductase, subunit A"/>
    <property type="match status" value="1"/>
</dbReference>
<evidence type="ECO:0000259" key="10">
    <source>
        <dbReference type="PROSITE" id="PS51330"/>
    </source>
</evidence>
<evidence type="ECO:0000256" key="6">
    <source>
        <dbReference type="ARBA" id="ARBA00023002"/>
    </source>
</evidence>
<organism evidence="11 12">
    <name type="scientific">Pelagibius litoralis</name>
    <dbReference type="NCBI Taxonomy" id="374515"/>
    <lineage>
        <taxon>Bacteria</taxon>
        <taxon>Pseudomonadati</taxon>
        <taxon>Pseudomonadota</taxon>
        <taxon>Alphaproteobacteria</taxon>
        <taxon>Rhodospirillales</taxon>
        <taxon>Rhodovibrionaceae</taxon>
        <taxon>Pelagibius</taxon>
    </lineage>
</organism>
<dbReference type="GO" id="GO:0070401">
    <property type="term" value="F:NADP+ binding"/>
    <property type="evidence" value="ECO:0007669"/>
    <property type="project" value="UniProtKB-ARBA"/>
</dbReference>
<dbReference type="InterPro" id="IPR024072">
    <property type="entry name" value="DHFR-like_dom_sf"/>
</dbReference>
<gene>
    <name evidence="11" type="ORF">HBA54_08180</name>
</gene>
<dbReference type="InterPro" id="IPR012259">
    <property type="entry name" value="DHFR"/>
</dbReference>
<dbReference type="PRINTS" id="PR00070">
    <property type="entry name" value="DHFR"/>
</dbReference>
<dbReference type="Pfam" id="PF00186">
    <property type="entry name" value="DHFR_1"/>
    <property type="match status" value="1"/>
</dbReference>
<reference evidence="11" key="1">
    <citation type="submission" date="2020-03" db="EMBL/GenBank/DDBJ databases">
        <title>Genome of Pelagibius litoralis DSM 21314T.</title>
        <authorList>
            <person name="Wang G."/>
        </authorList>
    </citation>
    <scope>NUCLEOTIDE SEQUENCE</scope>
    <source>
        <strain evidence="11">DSM 21314</strain>
    </source>
</reference>
<dbReference type="EMBL" id="JAAQPH010000005">
    <property type="protein sequence ID" value="NIA68567.1"/>
    <property type="molecule type" value="Genomic_DNA"/>
</dbReference>
<keyword evidence="4 8" id="KW-0554">One-carbon metabolism</keyword>
<dbReference type="SUPFAM" id="SSF53597">
    <property type="entry name" value="Dihydrofolate reductase-like"/>
    <property type="match status" value="1"/>
</dbReference>
<dbReference type="PIRSF" id="PIRSF000194">
    <property type="entry name" value="DHFR"/>
    <property type="match status" value="1"/>
</dbReference>
<evidence type="ECO:0000256" key="1">
    <source>
        <dbReference type="ARBA" id="ARBA00004903"/>
    </source>
</evidence>
<dbReference type="FunFam" id="3.40.430.10:FF:000001">
    <property type="entry name" value="Dihydrofolate reductase"/>
    <property type="match status" value="1"/>
</dbReference>
<evidence type="ECO:0000256" key="2">
    <source>
        <dbReference type="ARBA" id="ARBA00009539"/>
    </source>
</evidence>
<evidence type="ECO:0000313" key="12">
    <source>
        <dbReference type="Proteomes" id="UP000761264"/>
    </source>
</evidence>
<dbReference type="GO" id="GO:0046654">
    <property type="term" value="P:tetrahydrofolate biosynthetic process"/>
    <property type="evidence" value="ECO:0007669"/>
    <property type="project" value="InterPro"/>
</dbReference>
<dbReference type="InterPro" id="IPR001796">
    <property type="entry name" value="DHFR_dom"/>
</dbReference>
<keyword evidence="6 8" id="KW-0560">Oxidoreductase</keyword>